<keyword evidence="2" id="KW-0560">Oxidoreductase</keyword>
<proteinExistence type="predicted"/>
<dbReference type="Gene3D" id="3.30.9.10">
    <property type="entry name" value="D-Amino Acid Oxidase, subunit A, domain 2"/>
    <property type="match status" value="1"/>
</dbReference>
<keyword evidence="2" id="KW-0503">Monooxygenase</keyword>
<organism evidence="2 3">
    <name type="scientific">Rhodococcoides corynebacterioides</name>
    <dbReference type="NCBI Taxonomy" id="53972"/>
    <lineage>
        <taxon>Bacteria</taxon>
        <taxon>Bacillati</taxon>
        <taxon>Actinomycetota</taxon>
        <taxon>Actinomycetes</taxon>
        <taxon>Mycobacteriales</taxon>
        <taxon>Nocardiaceae</taxon>
        <taxon>Rhodococcoides</taxon>
    </lineage>
</organism>
<dbReference type="EMBL" id="JABUBU010000001">
    <property type="protein sequence ID" value="MBY6365766.1"/>
    <property type="molecule type" value="Genomic_DNA"/>
</dbReference>
<dbReference type="SUPFAM" id="SSF51905">
    <property type="entry name" value="FAD/NAD(P)-binding domain"/>
    <property type="match status" value="1"/>
</dbReference>
<dbReference type="GO" id="GO:0004497">
    <property type="term" value="F:monooxygenase activity"/>
    <property type="evidence" value="ECO:0007669"/>
    <property type="project" value="UniProtKB-KW"/>
</dbReference>
<name>A0ABS7P3J0_9NOCA</name>
<gene>
    <name evidence="2" type="ORF">HQ603_03250</name>
</gene>
<dbReference type="Proteomes" id="UP000825228">
    <property type="component" value="Unassembled WGS sequence"/>
</dbReference>
<reference evidence="2 3" key="1">
    <citation type="submission" date="2020-06" db="EMBL/GenBank/DDBJ databases">
        <title>Taxonomy, biology and ecology of Rhodococcus bacteria occurring in California pistachio and other woody hosts as revealed by genome sequence analyses.</title>
        <authorList>
            <person name="Gai Y."/>
            <person name="Riely B."/>
        </authorList>
    </citation>
    <scope>NUCLEOTIDE SEQUENCE [LARGE SCALE GENOMIC DNA]</scope>
    <source>
        <strain evidence="2 3">BP-281</strain>
    </source>
</reference>
<evidence type="ECO:0000259" key="1">
    <source>
        <dbReference type="Pfam" id="PF01494"/>
    </source>
</evidence>
<dbReference type="PANTHER" id="PTHR46865:SF2">
    <property type="entry name" value="MONOOXYGENASE"/>
    <property type="match status" value="1"/>
</dbReference>
<keyword evidence="3" id="KW-1185">Reference proteome</keyword>
<protein>
    <submittedName>
        <fullName evidence="2">FAD-dependent monooxygenase</fullName>
    </submittedName>
</protein>
<evidence type="ECO:0000313" key="2">
    <source>
        <dbReference type="EMBL" id="MBY6365766.1"/>
    </source>
</evidence>
<accession>A0ABS7P3J0</accession>
<dbReference type="Gene3D" id="3.50.50.60">
    <property type="entry name" value="FAD/NAD(P)-binding domain"/>
    <property type="match status" value="1"/>
</dbReference>
<dbReference type="InterPro" id="IPR002938">
    <property type="entry name" value="FAD-bd"/>
</dbReference>
<dbReference type="RefSeq" id="WP_222682878.1">
    <property type="nucleotide sequence ID" value="NZ_JABUBT010000001.1"/>
</dbReference>
<evidence type="ECO:0000313" key="3">
    <source>
        <dbReference type="Proteomes" id="UP000825228"/>
    </source>
</evidence>
<dbReference type="InterPro" id="IPR036188">
    <property type="entry name" value="FAD/NAD-bd_sf"/>
</dbReference>
<dbReference type="PRINTS" id="PR00420">
    <property type="entry name" value="RNGMNOXGNASE"/>
</dbReference>
<sequence>MAGAYAIVSGASIAGLSAALWLRRAGWDVTVLERAPRFRDGGQNVDVRGIARDVLDRAGLTERVRALNTTETATVMIGDRGPIGELPSDGPDGPTAEFEILRGDLAGAIRDLLPPEVTVRFGESVSAVHDGGRRVVTTSTDELRGDLLVIAEGVRSSTRDLVFADDVVTRVPMGIDMVFGTIPRTADDDDRWRWYITHGGRQAHLRPDPHGTTRALLSCTAEDDLVGADRDRLLALLRRRFGDVGWAAPRILAGFADTDDLYVDRLEQIRMSTWRRDRVVCLGDAAWCVTPLGGGGASLALTAGYVLAAFVPPGADDDTVRRGLADAERWLRPVVDEVQSVDPRVLRLAYPRSRAALAVTRLAVRAVTRTPLSRLVAGAGEVVPTDRDLPEFTARR</sequence>
<dbReference type="Pfam" id="PF01494">
    <property type="entry name" value="FAD_binding_3"/>
    <property type="match status" value="1"/>
</dbReference>
<feature type="domain" description="FAD-binding" evidence="1">
    <location>
        <begin position="7"/>
        <end position="307"/>
    </location>
</feature>
<dbReference type="InterPro" id="IPR051704">
    <property type="entry name" value="FAD_aromatic-hydroxylase"/>
</dbReference>
<comment type="caution">
    <text evidence="2">The sequence shown here is derived from an EMBL/GenBank/DDBJ whole genome shotgun (WGS) entry which is preliminary data.</text>
</comment>
<dbReference type="PANTHER" id="PTHR46865">
    <property type="entry name" value="OXIDOREDUCTASE-RELATED"/>
    <property type="match status" value="1"/>
</dbReference>